<dbReference type="EMBL" id="JBBNAG010000004">
    <property type="protein sequence ID" value="KAK9140102.1"/>
    <property type="molecule type" value="Genomic_DNA"/>
</dbReference>
<reference evidence="2 3" key="1">
    <citation type="submission" date="2024-01" db="EMBL/GenBank/DDBJ databases">
        <title>Genome assemblies of Stephania.</title>
        <authorList>
            <person name="Yang L."/>
        </authorList>
    </citation>
    <scope>NUCLEOTIDE SEQUENCE [LARGE SCALE GENOMIC DNA]</scope>
    <source>
        <strain evidence="2">JXDWG</strain>
        <tissue evidence="2">Leaf</tissue>
    </source>
</reference>
<evidence type="ECO:0000313" key="3">
    <source>
        <dbReference type="Proteomes" id="UP001419268"/>
    </source>
</evidence>
<protein>
    <submittedName>
        <fullName evidence="2">Uncharacterized protein</fullName>
    </submittedName>
</protein>
<feature type="chain" id="PRO_5042880342" evidence="1">
    <location>
        <begin position="23"/>
        <end position="103"/>
    </location>
</feature>
<gene>
    <name evidence="2" type="ORF">Scep_009783</name>
</gene>
<evidence type="ECO:0000313" key="2">
    <source>
        <dbReference type="EMBL" id="KAK9140102.1"/>
    </source>
</evidence>
<evidence type="ECO:0000256" key="1">
    <source>
        <dbReference type="SAM" id="SignalP"/>
    </source>
</evidence>
<dbReference type="Proteomes" id="UP001419268">
    <property type="component" value="Unassembled WGS sequence"/>
</dbReference>
<name>A0AAP0JWA4_9MAGN</name>
<dbReference type="AlphaFoldDB" id="A0AAP0JWA4"/>
<organism evidence="2 3">
    <name type="scientific">Stephania cephalantha</name>
    <dbReference type="NCBI Taxonomy" id="152367"/>
    <lineage>
        <taxon>Eukaryota</taxon>
        <taxon>Viridiplantae</taxon>
        <taxon>Streptophyta</taxon>
        <taxon>Embryophyta</taxon>
        <taxon>Tracheophyta</taxon>
        <taxon>Spermatophyta</taxon>
        <taxon>Magnoliopsida</taxon>
        <taxon>Ranunculales</taxon>
        <taxon>Menispermaceae</taxon>
        <taxon>Menispermoideae</taxon>
        <taxon>Cissampelideae</taxon>
        <taxon>Stephania</taxon>
    </lineage>
</organism>
<accession>A0AAP0JWA4</accession>
<proteinExistence type="predicted"/>
<keyword evidence="3" id="KW-1185">Reference proteome</keyword>
<comment type="caution">
    <text evidence="2">The sequence shown here is derived from an EMBL/GenBank/DDBJ whole genome shotgun (WGS) entry which is preliminary data.</text>
</comment>
<feature type="signal peptide" evidence="1">
    <location>
        <begin position="1"/>
        <end position="22"/>
    </location>
</feature>
<sequence length="103" mass="11776">MMPKYLLSFLLLHLYLHLFSKSLIVNSSLSILFVLRDLFINGSTIYNVHMEETSIGYFIASYTLKFTASSSTCIVNIPFETSIFALALFKNGFPKIREVLLEK</sequence>
<keyword evidence="1" id="KW-0732">Signal</keyword>